<name>A0A0P0Z4C2_9HYPH</name>
<sequence>MSLSVGSVSLSELSTIREGIVRQPIRDAIADKLSLLIASGILEVGDQLPGERELAQALGVSREAVRGAIQTLSQRGILAVSQGARTRVVSADTGPVTVGLAMARAVDSYRIEHVNEARLLVERRLIQEACGRATARLMRKLHDLVDAQAMMLDDPVRFLICDREFHVTLYRASGNALLADFATDLYTYMMEHRRRAVRLTDAIARSVREHAAIVAALDARDGAAAVAAFALHTGRIRETTLQMMHGRDPPAAHPAQRPRQTGRRHNPS</sequence>
<keyword evidence="1" id="KW-0805">Transcription regulation</keyword>
<evidence type="ECO:0000256" key="2">
    <source>
        <dbReference type="ARBA" id="ARBA00023125"/>
    </source>
</evidence>
<dbReference type="SUPFAM" id="SSF48008">
    <property type="entry name" value="GntR ligand-binding domain-like"/>
    <property type="match status" value="1"/>
</dbReference>
<dbReference type="InterPro" id="IPR000524">
    <property type="entry name" value="Tscrpt_reg_HTH_GntR"/>
</dbReference>
<dbReference type="RefSeq" id="WP_083508047.1">
    <property type="nucleotide sequence ID" value="NZ_BBWR01000018.1"/>
</dbReference>
<evidence type="ECO:0000256" key="1">
    <source>
        <dbReference type="ARBA" id="ARBA00023015"/>
    </source>
</evidence>
<dbReference type="Pfam" id="PF00392">
    <property type="entry name" value="GntR"/>
    <property type="match status" value="1"/>
</dbReference>
<dbReference type="InterPro" id="IPR011711">
    <property type="entry name" value="GntR_C"/>
</dbReference>
<dbReference type="OrthoDB" id="6087511at2"/>
<dbReference type="Pfam" id="PF07729">
    <property type="entry name" value="FCD"/>
    <property type="match status" value="1"/>
</dbReference>
<dbReference type="PANTHER" id="PTHR43537:SF5">
    <property type="entry name" value="UXU OPERON TRANSCRIPTIONAL REGULATOR"/>
    <property type="match status" value="1"/>
</dbReference>
<feature type="domain" description="HTH gntR-type" evidence="5">
    <location>
        <begin position="23"/>
        <end position="91"/>
    </location>
</feature>
<dbReference type="EMBL" id="LC066377">
    <property type="protein sequence ID" value="BAT28879.1"/>
    <property type="molecule type" value="Genomic_DNA"/>
</dbReference>
<dbReference type="PROSITE" id="PS50949">
    <property type="entry name" value="HTH_GNTR"/>
    <property type="match status" value="1"/>
</dbReference>
<feature type="region of interest" description="Disordered" evidence="4">
    <location>
        <begin position="245"/>
        <end position="268"/>
    </location>
</feature>
<evidence type="ECO:0000256" key="3">
    <source>
        <dbReference type="ARBA" id="ARBA00023163"/>
    </source>
</evidence>
<dbReference type="Gene3D" id="1.20.120.530">
    <property type="entry name" value="GntR ligand-binding domain-like"/>
    <property type="match status" value="1"/>
</dbReference>
<keyword evidence="3" id="KW-0804">Transcription</keyword>
<evidence type="ECO:0000313" key="6">
    <source>
        <dbReference type="EMBL" id="BAT28879.1"/>
    </source>
</evidence>
<dbReference type="SMART" id="SM00895">
    <property type="entry name" value="FCD"/>
    <property type="match status" value="1"/>
</dbReference>
<keyword evidence="2" id="KW-0238">DNA-binding</keyword>
<dbReference type="AlphaFoldDB" id="A0A0P0Z4C2"/>
<organism evidence="6">
    <name type="scientific">Aureimonas frigidaquae</name>
    <dbReference type="NCBI Taxonomy" id="424757"/>
    <lineage>
        <taxon>Bacteria</taxon>
        <taxon>Pseudomonadati</taxon>
        <taxon>Pseudomonadota</taxon>
        <taxon>Alphaproteobacteria</taxon>
        <taxon>Hyphomicrobiales</taxon>
        <taxon>Aurantimonadaceae</taxon>
        <taxon>Aureimonas</taxon>
    </lineage>
</organism>
<evidence type="ECO:0000259" key="5">
    <source>
        <dbReference type="PROSITE" id="PS50949"/>
    </source>
</evidence>
<dbReference type="InterPro" id="IPR036388">
    <property type="entry name" value="WH-like_DNA-bd_sf"/>
</dbReference>
<dbReference type="GO" id="GO:0003677">
    <property type="term" value="F:DNA binding"/>
    <property type="evidence" value="ECO:0007669"/>
    <property type="project" value="UniProtKB-KW"/>
</dbReference>
<dbReference type="PANTHER" id="PTHR43537">
    <property type="entry name" value="TRANSCRIPTIONAL REGULATOR, GNTR FAMILY"/>
    <property type="match status" value="1"/>
</dbReference>
<dbReference type="GO" id="GO:0003700">
    <property type="term" value="F:DNA-binding transcription factor activity"/>
    <property type="evidence" value="ECO:0007669"/>
    <property type="project" value="InterPro"/>
</dbReference>
<proteinExistence type="predicted"/>
<dbReference type="Gene3D" id="1.10.10.10">
    <property type="entry name" value="Winged helix-like DNA-binding domain superfamily/Winged helix DNA-binding domain"/>
    <property type="match status" value="1"/>
</dbReference>
<accession>A0A0P0Z4C2</accession>
<dbReference type="InterPro" id="IPR008920">
    <property type="entry name" value="TF_FadR/GntR_C"/>
</dbReference>
<dbReference type="PRINTS" id="PR00035">
    <property type="entry name" value="HTHGNTR"/>
</dbReference>
<dbReference type="CDD" id="cd07377">
    <property type="entry name" value="WHTH_GntR"/>
    <property type="match status" value="1"/>
</dbReference>
<dbReference type="InterPro" id="IPR036390">
    <property type="entry name" value="WH_DNA-bd_sf"/>
</dbReference>
<reference evidence="6" key="1">
    <citation type="journal article" date="2015" name="Proc. Natl. Acad. Sci. U.S.A.">
        <title>Bacterial clade with the ribosomal RNA operon on a small plasmid rather than the chromosome.</title>
        <authorList>
            <person name="Anda M."/>
            <person name="Ohtsubo Y."/>
            <person name="Okubo T."/>
            <person name="Sugawara M."/>
            <person name="Nagata Y."/>
            <person name="Tsuda M."/>
            <person name="Minamisawa K."/>
            <person name="Mitsui H."/>
        </authorList>
    </citation>
    <scope>NUCLEOTIDE SEQUENCE</scope>
    <source>
        <strain evidence="6">JCM 14755</strain>
    </source>
</reference>
<protein>
    <submittedName>
        <fullName evidence="6">Putative transcriptional regulator, GntR family protein</fullName>
    </submittedName>
</protein>
<dbReference type="SMART" id="SM00345">
    <property type="entry name" value="HTH_GNTR"/>
    <property type="match status" value="1"/>
</dbReference>
<dbReference type="SUPFAM" id="SSF46785">
    <property type="entry name" value="Winged helix' DNA-binding domain"/>
    <property type="match status" value="1"/>
</dbReference>
<evidence type="ECO:0000256" key="4">
    <source>
        <dbReference type="SAM" id="MobiDB-lite"/>
    </source>
</evidence>